<dbReference type="RefSeq" id="WP_166324512.1">
    <property type="nucleotide sequence ID" value="NZ_CP049916.1"/>
</dbReference>
<dbReference type="SUPFAM" id="SSF53335">
    <property type="entry name" value="S-adenosyl-L-methionine-dependent methyltransferases"/>
    <property type="match status" value="1"/>
</dbReference>
<dbReference type="AlphaFoldDB" id="A0A6G8S4K9"/>
<reference evidence="4 5" key="1">
    <citation type="submission" date="2020-03" db="EMBL/GenBank/DDBJ databases">
        <authorList>
            <person name="Zhu W."/>
        </authorList>
    </citation>
    <scope>NUCLEOTIDE SEQUENCE [LARGE SCALE GENOMIC DNA]</scope>
    <source>
        <strain evidence="4 5">185</strain>
    </source>
</reference>
<evidence type="ECO:0000256" key="2">
    <source>
        <dbReference type="ARBA" id="ARBA00022679"/>
    </source>
</evidence>
<dbReference type="GO" id="GO:0009312">
    <property type="term" value="P:oligosaccharide biosynthetic process"/>
    <property type="evidence" value="ECO:0007669"/>
    <property type="project" value="InterPro"/>
</dbReference>
<evidence type="ECO:0000313" key="4">
    <source>
        <dbReference type="EMBL" id="QIO09064.1"/>
    </source>
</evidence>
<dbReference type="EMBL" id="CP049916">
    <property type="protein sequence ID" value="QIO09064.1"/>
    <property type="molecule type" value="Genomic_DNA"/>
</dbReference>
<keyword evidence="1 4" id="KW-0489">Methyltransferase</keyword>
<dbReference type="PANTHER" id="PTHR43464:SF19">
    <property type="entry name" value="UBIQUINONE BIOSYNTHESIS O-METHYLTRANSFERASE, MITOCHONDRIAL"/>
    <property type="match status" value="1"/>
</dbReference>
<accession>A0A6G8S4K9</accession>
<evidence type="ECO:0000313" key="5">
    <source>
        <dbReference type="Proteomes" id="UP000501939"/>
    </source>
</evidence>
<organism evidence="4 5">
    <name type="scientific">Acinetobacter lanii</name>
    <dbReference type="NCBI Taxonomy" id="2715163"/>
    <lineage>
        <taxon>Bacteria</taxon>
        <taxon>Pseudomonadati</taxon>
        <taxon>Pseudomonadota</taxon>
        <taxon>Gammaproteobacteria</taxon>
        <taxon>Moraxellales</taxon>
        <taxon>Moraxellaceae</taxon>
        <taxon>Acinetobacter</taxon>
    </lineage>
</organism>
<sequence length="202" mass="23546">MRTDPNQLGYFDVLYHNNDDPWGYEKRWYEARKRQICLSLLMKEQYQHGLEIGCSNGVFSQQLAERCQRLTCLDANAQAIQLAQKKLGHLSHVDLQQHCIPHQFPEQKYDLIVISEILYYLSEAELRQCMAQVQQALTSDGVVLCCHWRYPIEGFELNGETVHEILKSELTLHHYLACHDPDFMIDLWSVQSESLAQHEGLI</sequence>
<dbReference type="Gene3D" id="3.40.50.150">
    <property type="entry name" value="Vaccinia Virus protein VP39"/>
    <property type="match status" value="1"/>
</dbReference>
<dbReference type="InterPro" id="IPR029063">
    <property type="entry name" value="SAM-dependent_MTases_sf"/>
</dbReference>
<keyword evidence="5" id="KW-1185">Reference proteome</keyword>
<evidence type="ECO:0000256" key="1">
    <source>
        <dbReference type="ARBA" id="ARBA00022603"/>
    </source>
</evidence>
<dbReference type="Proteomes" id="UP000501939">
    <property type="component" value="Chromosome"/>
</dbReference>
<dbReference type="PANTHER" id="PTHR43464">
    <property type="entry name" value="METHYLTRANSFERASE"/>
    <property type="match status" value="1"/>
</dbReference>
<gene>
    <name evidence="4" type="ORF">G8D99_08575</name>
</gene>
<name>A0A6G8S4K9_9GAMM</name>
<keyword evidence="3" id="KW-0949">S-adenosyl-L-methionine</keyword>
<dbReference type="CDD" id="cd02440">
    <property type="entry name" value="AdoMet_MTases"/>
    <property type="match status" value="1"/>
</dbReference>
<dbReference type="GO" id="GO:0008757">
    <property type="term" value="F:S-adenosylmethionine-dependent methyltransferase activity"/>
    <property type="evidence" value="ECO:0007669"/>
    <property type="project" value="InterPro"/>
</dbReference>
<evidence type="ECO:0000256" key="3">
    <source>
        <dbReference type="ARBA" id="ARBA00022691"/>
    </source>
</evidence>
<proteinExistence type="predicted"/>
<dbReference type="GO" id="GO:0032259">
    <property type="term" value="P:methylation"/>
    <property type="evidence" value="ECO:0007669"/>
    <property type="project" value="UniProtKB-KW"/>
</dbReference>
<protein>
    <submittedName>
        <fullName evidence="4">Methyltransferase</fullName>
    </submittedName>
</protein>
<dbReference type="Pfam" id="PF05401">
    <property type="entry name" value="NodS"/>
    <property type="match status" value="1"/>
</dbReference>
<dbReference type="KEGG" id="alj:G8D99_08575"/>
<keyword evidence="2 4" id="KW-0808">Transferase</keyword>
<dbReference type="InterPro" id="IPR008715">
    <property type="entry name" value="SAM-MeTfrase_NodS-like"/>
</dbReference>